<evidence type="ECO:0000259" key="2">
    <source>
        <dbReference type="Pfam" id="PF13449"/>
    </source>
</evidence>
<dbReference type="Pfam" id="PF13449">
    <property type="entry name" value="Phytase-like"/>
    <property type="match status" value="1"/>
</dbReference>
<keyword evidence="1" id="KW-0732">Signal</keyword>
<protein>
    <submittedName>
        <fullName evidence="3">3-phytase</fullName>
    </submittedName>
</protein>
<name>A0A1G6SJS6_9NOCA</name>
<feature type="chain" id="PRO_5011471930" evidence="1">
    <location>
        <begin position="27"/>
        <end position="381"/>
    </location>
</feature>
<feature type="signal peptide" evidence="1">
    <location>
        <begin position="1"/>
        <end position="26"/>
    </location>
</feature>
<feature type="domain" description="Phytase-like" evidence="2">
    <location>
        <begin position="53"/>
        <end position="365"/>
    </location>
</feature>
<dbReference type="Proteomes" id="UP000199417">
    <property type="component" value="Unassembled WGS sequence"/>
</dbReference>
<dbReference type="PANTHER" id="PTHR37957:SF1">
    <property type="entry name" value="PHYTASE-LIKE DOMAIN-CONTAINING PROTEIN"/>
    <property type="match status" value="1"/>
</dbReference>
<dbReference type="PANTHER" id="PTHR37957">
    <property type="entry name" value="BLR7070 PROTEIN"/>
    <property type="match status" value="1"/>
</dbReference>
<organism evidence="3 4">
    <name type="scientific">Rhodococcus tukisamuensis</name>
    <dbReference type="NCBI Taxonomy" id="168276"/>
    <lineage>
        <taxon>Bacteria</taxon>
        <taxon>Bacillati</taxon>
        <taxon>Actinomycetota</taxon>
        <taxon>Actinomycetes</taxon>
        <taxon>Mycobacteriales</taxon>
        <taxon>Nocardiaceae</taxon>
        <taxon>Rhodococcus</taxon>
    </lineage>
</organism>
<evidence type="ECO:0000256" key="1">
    <source>
        <dbReference type="SAM" id="SignalP"/>
    </source>
</evidence>
<evidence type="ECO:0000313" key="3">
    <source>
        <dbReference type="EMBL" id="SDD17098.1"/>
    </source>
</evidence>
<proteinExistence type="predicted"/>
<accession>A0A1G6SJS6</accession>
<dbReference type="PROSITE" id="PS51257">
    <property type="entry name" value="PROKAR_LIPOPROTEIN"/>
    <property type="match status" value="1"/>
</dbReference>
<reference evidence="3 4" key="1">
    <citation type="submission" date="2016-10" db="EMBL/GenBank/DDBJ databases">
        <authorList>
            <person name="de Groot N.N."/>
        </authorList>
    </citation>
    <scope>NUCLEOTIDE SEQUENCE [LARGE SCALE GENOMIC DNA]</scope>
    <source>
        <strain evidence="3 4">JCM 11308</strain>
    </source>
</reference>
<sequence>MQRRTLALLVTPPLLLALGACSTAESATRMDDLAVTHIDTMQVADGLSPFGPALGGISGIDYDEDTRSYVAVSDDRSEKGPARSYAMTLGLGPDGAFAADAPTFTEMTTLLAADGQPYPKKGVDPESIRRVPGSTDIVYTSEGDASKLLAPFVRRATVDGTLVRDYPVPAHYTPVAGPDGAPVSGVRNNLAFEGVTFSVDGSRIVALTENSLLQDGSIATSATGTDSRVLMFDNASGDVVDEFVYRVDAISGDYPDVVDSTGWTLKADRGATEILAVDDDEYLVIERGAVPGKGNEVQIFWTTTAGATPVTGREKLDGTETPMPKRLLFDFVDTGANPDNVEGITWGPTLDDGTRTLVLCADDNFNPDGGQHTMFHVLAVR</sequence>
<dbReference type="RefSeq" id="WP_083577067.1">
    <property type="nucleotide sequence ID" value="NZ_FNAB01000003.1"/>
</dbReference>
<dbReference type="AlphaFoldDB" id="A0A1G6SJS6"/>
<dbReference type="InterPro" id="IPR027372">
    <property type="entry name" value="Phytase-like_dom"/>
</dbReference>
<dbReference type="EMBL" id="FNAB01000003">
    <property type="protein sequence ID" value="SDD17098.1"/>
    <property type="molecule type" value="Genomic_DNA"/>
</dbReference>
<keyword evidence="4" id="KW-1185">Reference proteome</keyword>
<evidence type="ECO:0000313" key="4">
    <source>
        <dbReference type="Proteomes" id="UP000199417"/>
    </source>
</evidence>
<dbReference type="STRING" id="168276.SAMN05444580_103167"/>
<gene>
    <name evidence="3" type="ORF">SAMN05444580_103167</name>
</gene>